<dbReference type="PANTHER" id="PTHR31896">
    <property type="entry name" value="FAMILY REGULATORY PROTEIN, PUTATIVE (AFU_ORTHOLOGUE AFUA_3G14730)-RELATED"/>
    <property type="match status" value="1"/>
</dbReference>
<keyword evidence="1" id="KW-0808">Transferase</keyword>
<reference evidence="2 3" key="1">
    <citation type="submission" date="2024-01" db="EMBL/GenBank/DDBJ databases">
        <authorList>
            <person name="Waweru B."/>
        </authorList>
    </citation>
    <scope>NUCLEOTIDE SEQUENCE [LARGE SCALE GENOMIC DNA]</scope>
</reference>
<gene>
    <name evidence="2" type="ORF">DCAF_LOCUS25469</name>
</gene>
<dbReference type="GO" id="GO:0016740">
    <property type="term" value="F:transferase activity"/>
    <property type="evidence" value="ECO:0007669"/>
    <property type="project" value="UniProtKB-KW"/>
</dbReference>
<accession>A0AAV1SNH6</accession>
<dbReference type="InterPro" id="IPR051283">
    <property type="entry name" value="Sec_Metabolite_Acyltrans"/>
</dbReference>
<evidence type="ECO:0000313" key="3">
    <source>
        <dbReference type="Proteomes" id="UP001314170"/>
    </source>
</evidence>
<dbReference type="AlphaFoldDB" id="A0AAV1SNH6"/>
<dbReference type="EMBL" id="CAWUPB010001195">
    <property type="protein sequence ID" value="CAK7355046.1"/>
    <property type="molecule type" value="Genomic_DNA"/>
</dbReference>
<comment type="caution">
    <text evidence="2">The sequence shown here is derived from an EMBL/GenBank/DDBJ whole genome shotgun (WGS) entry which is preliminary data.</text>
</comment>
<name>A0AAV1SNH6_9ROSI</name>
<keyword evidence="3" id="KW-1185">Reference proteome</keyword>
<dbReference type="Gene3D" id="3.30.559.10">
    <property type="entry name" value="Chloramphenicol acetyltransferase-like domain"/>
    <property type="match status" value="3"/>
</dbReference>
<protein>
    <submittedName>
        <fullName evidence="2">Uncharacterized protein</fullName>
    </submittedName>
</protein>
<dbReference type="Pfam" id="PF02458">
    <property type="entry name" value="Transferase"/>
    <property type="match status" value="2"/>
</dbReference>
<dbReference type="PANTHER" id="PTHR31896:SF43">
    <property type="entry name" value="PROTEIN ENHANCED PSEUDOMONAS SUSCEPTIBILITY 1"/>
    <property type="match status" value="1"/>
</dbReference>
<dbReference type="Proteomes" id="UP001314170">
    <property type="component" value="Unassembled WGS sequence"/>
</dbReference>
<sequence>MVEHDDSTVSYFIDCNNAGAQFVHAAADGVTVANILKPVYVPPIVHSFFPLNGVLNYEGVSKPFLAVQVTELVDGIFIAKQKLSRLKAKANAESGTKSISSLQSLLAHIWKSTNRNGQVIDLDKEVGLKEQQLGYVALQINKVVSSYTEVKVKGTLESLKENLNPRTMGELAPTHCLFISSSPRFNIYGTDFGWGRPVAIRSGPGNKLDGKITLFPGFEEGSVDIEVCVLPETLKAMENDLEFMDAVTI</sequence>
<dbReference type="InterPro" id="IPR023213">
    <property type="entry name" value="CAT-like_dom_sf"/>
</dbReference>
<proteinExistence type="predicted"/>
<evidence type="ECO:0000313" key="2">
    <source>
        <dbReference type="EMBL" id="CAK7355046.1"/>
    </source>
</evidence>
<organism evidence="2 3">
    <name type="scientific">Dovyalis caffra</name>
    <dbReference type="NCBI Taxonomy" id="77055"/>
    <lineage>
        <taxon>Eukaryota</taxon>
        <taxon>Viridiplantae</taxon>
        <taxon>Streptophyta</taxon>
        <taxon>Embryophyta</taxon>
        <taxon>Tracheophyta</taxon>
        <taxon>Spermatophyta</taxon>
        <taxon>Magnoliopsida</taxon>
        <taxon>eudicotyledons</taxon>
        <taxon>Gunneridae</taxon>
        <taxon>Pentapetalae</taxon>
        <taxon>rosids</taxon>
        <taxon>fabids</taxon>
        <taxon>Malpighiales</taxon>
        <taxon>Salicaceae</taxon>
        <taxon>Flacourtieae</taxon>
        <taxon>Dovyalis</taxon>
    </lineage>
</organism>
<evidence type="ECO:0000256" key="1">
    <source>
        <dbReference type="ARBA" id="ARBA00022679"/>
    </source>
</evidence>